<dbReference type="AlphaFoldDB" id="A0AAT9LCW5"/>
<evidence type="ECO:0000256" key="6">
    <source>
        <dbReference type="ARBA" id="ARBA00023239"/>
    </source>
</evidence>
<dbReference type="GO" id="GO:0006289">
    <property type="term" value="P:nucleotide-excision repair"/>
    <property type="evidence" value="ECO:0007669"/>
    <property type="project" value="InterPro"/>
</dbReference>
<dbReference type="Gene3D" id="1.10.340.30">
    <property type="entry name" value="Hypothetical protein, domain 2"/>
    <property type="match status" value="1"/>
</dbReference>
<evidence type="ECO:0000256" key="8">
    <source>
        <dbReference type="ARBA" id="ARBA00023295"/>
    </source>
</evidence>
<dbReference type="GO" id="GO:0008534">
    <property type="term" value="F:oxidized purine nucleobase lesion DNA N-glycosylase activity"/>
    <property type="evidence" value="ECO:0007669"/>
    <property type="project" value="InterPro"/>
</dbReference>
<organism evidence="11">
    <name type="scientific">Candidatus Fermentithermobacillus carboniphilus</name>
    <dbReference type="NCBI Taxonomy" id="3085328"/>
    <lineage>
        <taxon>Bacteria</taxon>
        <taxon>Bacillati</taxon>
        <taxon>Bacillota</taxon>
        <taxon>Candidatus Fermentithermobacillia</taxon>
        <taxon>Candidatus Fermentithermobacillales</taxon>
        <taxon>Candidatus Fermentithermobacillaceae</taxon>
        <taxon>Candidatus Fermentithermobacillus</taxon>
    </lineage>
</organism>
<dbReference type="GO" id="GO:0003684">
    <property type="term" value="F:damaged DNA binding"/>
    <property type="evidence" value="ECO:0007669"/>
    <property type="project" value="InterPro"/>
</dbReference>
<keyword evidence="4" id="KW-0378">Hydrolase</keyword>
<feature type="domain" description="HhH-GPD" evidence="10">
    <location>
        <begin position="154"/>
        <end position="313"/>
    </location>
</feature>
<sequence length="318" mass="35530">MCRPASKPYCPGEGESVLRILLPGPLNLEVTLECGQAFRWEKVQGSRGIAYKGVVGAYSVMLSLCDVSGTCGEKDAGREFPCLLVSFDPVVVKGTTREMLADAVFRYLSLDDDLDTIETTLIEKDQIMRKALEFSRGLRLLRQDPWECLASYIISVHNNIPAIRRVISYLSKQLGEPTGLREYSFPAPRAILSNPAVLDLARCGFRKEYLLDAARKVDGGEVDLSALGEMPVEKAASELMKIKGVGPKVADCVLLFAYHRLEVFPVDVWILRAMSRFYFGGRQISTKTAREEGIRRFGKFAGYAQEHLYHYVRNSFGL</sequence>
<dbReference type="EC" id="4.2.99.18" evidence="2"/>
<reference evidence="11" key="1">
    <citation type="submission" date="2020-10" db="EMBL/GenBank/DDBJ databases">
        <authorList>
            <person name="Kadnikov V."/>
            <person name="Beletsky A.V."/>
            <person name="Mardanov A.V."/>
            <person name="Karnachuk O.V."/>
            <person name="Ravin N.V."/>
        </authorList>
    </citation>
    <scope>NUCLEOTIDE SEQUENCE</scope>
    <source>
        <strain evidence="11">Bu02</strain>
    </source>
</reference>
<dbReference type="PANTHER" id="PTHR10242">
    <property type="entry name" value="8-OXOGUANINE DNA GLYCOSYLASE"/>
    <property type="match status" value="1"/>
</dbReference>
<gene>
    <name evidence="11" type="ORF">IMF26_08245</name>
</gene>
<reference evidence="11" key="2">
    <citation type="journal article" date="2023" name="Biology">
        <title>Prokaryotic Life Associated with Coal-Fire Gas Vents Revealed by Metagenomics.</title>
        <authorList>
            <person name="Kadnikov V.V."/>
            <person name="Mardanov A.V."/>
            <person name="Beletsky A.V."/>
            <person name="Karnachuk O.V."/>
            <person name="Ravin N.V."/>
        </authorList>
    </citation>
    <scope>NUCLEOTIDE SEQUENCE</scope>
    <source>
        <strain evidence="11">Bu02</strain>
    </source>
</reference>
<comment type="similarity">
    <text evidence="1">Belongs to the type-1 OGG1 family.</text>
</comment>
<name>A0AAT9LCW5_9FIRM</name>
<evidence type="ECO:0000256" key="2">
    <source>
        <dbReference type="ARBA" id="ARBA00012720"/>
    </source>
</evidence>
<proteinExistence type="inferred from homology"/>
<keyword evidence="3" id="KW-0227">DNA damage</keyword>
<comment type="catalytic activity">
    <reaction evidence="9">
        <text>2'-deoxyribonucleotide-(2'-deoxyribose 5'-phosphate)-2'-deoxyribonucleotide-DNA = a 3'-end 2'-deoxyribonucleotide-(2,3-dehydro-2,3-deoxyribose 5'-phosphate)-DNA + a 5'-end 5'-phospho-2'-deoxyribonucleoside-DNA + H(+)</text>
        <dbReference type="Rhea" id="RHEA:66592"/>
        <dbReference type="Rhea" id="RHEA-COMP:13180"/>
        <dbReference type="Rhea" id="RHEA-COMP:16897"/>
        <dbReference type="Rhea" id="RHEA-COMP:17067"/>
        <dbReference type="ChEBI" id="CHEBI:15378"/>
        <dbReference type="ChEBI" id="CHEBI:136412"/>
        <dbReference type="ChEBI" id="CHEBI:157695"/>
        <dbReference type="ChEBI" id="CHEBI:167181"/>
        <dbReference type="EC" id="4.2.99.18"/>
    </reaction>
</comment>
<evidence type="ECO:0000256" key="7">
    <source>
        <dbReference type="ARBA" id="ARBA00023268"/>
    </source>
</evidence>
<keyword evidence="7" id="KW-0511">Multifunctional enzyme</keyword>
<keyword evidence="8" id="KW-0326">Glycosidase</keyword>
<dbReference type="CDD" id="cd00056">
    <property type="entry name" value="ENDO3c"/>
    <property type="match status" value="1"/>
</dbReference>
<accession>A0AAT9LCW5</accession>
<dbReference type="InterPro" id="IPR003265">
    <property type="entry name" value="HhH-GPD_domain"/>
</dbReference>
<evidence type="ECO:0000259" key="10">
    <source>
        <dbReference type="SMART" id="SM00478"/>
    </source>
</evidence>
<dbReference type="KEGG" id="fcz:IMF26_08245"/>
<dbReference type="Gene3D" id="3.30.310.260">
    <property type="match status" value="1"/>
</dbReference>
<keyword evidence="5" id="KW-0234">DNA repair</keyword>
<dbReference type="InterPro" id="IPR023170">
    <property type="entry name" value="HhH_base_excis_C"/>
</dbReference>
<evidence type="ECO:0000313" key="11">
    <source>
        <dbReference type="EMBL" id="QUL98043.1"/>
    </source>
</evidence>
<keyword evidence="6" id="KW-0456">Lyase</keyword>
<dbReference type="Pfam" id="PF07934">
    <property type="entry name" value="OGG_N"/>
    <property type="match status" value="1"/>
</dbReference>
<evidence type="ECO:0000256" key="1">
    <source>
        <dbReference type="ARBA" id="ARBA00010679"/>
    </source>
</evidence>
<dbReference type="GO" id="GO:0006284">
    <property type="term" value="P:base-excision repair"/>
    <property type="evidence" value="ECO:0007669"/>
    <property type="project" value="InterPro"/>
</dbReference>
<dbReference type="SUPFAM" id="SSF48150">
    <property type="entry name" value="DNA-glycosylase"/>
    <property type="match status" value="1"/>
</dbReference>
<dbReference type="EMBL" id="CP062796">
    <property type="protein sequence ID" value="QUL98043.1"/>
    <property type="molecule type" value="Genomic_DNA"/>
</dbReference>
<dbReference type="PANTHER" id="PTHR10242:SF2">
    <property type="entry name" value="N-GLYCOSYLASE_DNA LYASE"/>
    <property type="match status" value="1"/>
</dbReference>
<dbReference type="GO" id="GO:0140078">
    <property type="term" value="F:class I DNA-(apurinic or apyrimidinic site) endonuclease activity"/>
    <property type="evidence" value="ECO:0007669"/>
    <property type="project" value="UniProtKB-EC"/>
</dbReference>
<evidence type="ECO:0000256" key="9">
    <source>
        <dbReference type="ARBA" id="ARBA00044632"/>
    </source>
</evidence>
<dbReference type="Gene3D" id="1.10.1670.10">
    <property type="entry name" value="Helix-hairpin-Helix base-excision DNA repair enzymes (C-terminal)"/>
    <property type="match status" value="1"/>
</dbReference>
<dbReference type="InterPro" id="IPR011257">
    <property type="entry name" value="DNA_glycosylase"/>
</dbReference>
<protein>
    <recommendedName>
        <fullName evidence="2">DNA-(apurinic or apyrimidinic site) lyase</fullName>
        <ecNumber evidence="2">4.2.99.18</ecNumber>
    </recommendedName>
</protein>
<dbReference type="InterPro" id="IPR012904">
    <property type="entry name" value="OGG_N"/>
</dbReference>
<dbReference type="SUPFAM" id="SSF55945">
    <property type="entry name" value="TATA-box binding protein-like"/>
    <property type="match status" value="1"/>
</dbReference>
<evidence type="ECO:0000256" key="5">
    <source>
        <dbReference type="ARBA" id="ARBA00023204"/>
    </source>
</evidence>
<dbReference type="SMART" id="SM00478">
    <property type="entry name" value="ENDO3c"/>
    <property type="match status" value="1"/>
</dbReference>
<dbReference type="InterPro" id="IPR052054">
    <property type="entry name" value="Oxidative_DNA_repair_enzyme"/>
</dbReference>
<evidence type="ECO:0000256" key="3">
    <source>
        <dbReference type="ARBA" id="ARBA00022763"/>
    </source>
</evidence>
<evidence type="ECO:0000256" key="4">
    <source>
        <dbReference type="ARBA" id="ARBA00022801"/>
    </source>
</evidence>